<gene>
    <name evidence="1" type="ORF">ESZ50_00520</name>
</gene>
<name>A0A6C2CA80_9LACO</name>
<sequence>MSKKIINTLLGLIGVLSLLIGFVELSSIDHSKNDLVKANQVMASKRENFENVRSEAVDELPDLSEKFNVLDNFITNSNNDLTKSPEASGISYKKYGSDSSFQALQSVLGAEGQYSAKVVLQDVSMSQRVENSNVVDALGSLLVKQDGAQDVSYTVLATVKNNKVTEIKLLTNAGVNDEKAQ</sequence>
<dbReference type="EMBL" id="SDGZ01000003">
    <property type="protein sequence ID" value="TYC51051.1"/>
    <property type="molecule type" value="Genomic_DNA"/>
</dbReference>
<evidence type="ECO:0000313" key="1">
    <source>
        <dbReference type="EMBL" id="TYC51051.1"/>
    </source>
</evidence>
<reference evidence="1 2" key="1">
    <citation type="submission" date="2019-01" db="EMBL/GenBank/DDBJ databases">
        <title>Weissella sp. nov., a novel lactic acid bacterium isolated from animal feces.</title>
        <authorList>
            <person name="Wang L.-T."/>
        </authorList>
    </citation>
    <scope>NUCLEOTIDE SEQUENCE [LARGE SCALE GENOMIC DNA]</scope>
    <source>
        <strain evidence="1 2">8H-2</strain>
    </source>
</reference>
<dbReference type="Proteomes" id="UP000371977">
    <property type="component" value="Unassembled WGS sequence"/>
</dbReference>
<proteinExistence type="predicted"/>
<organism evidence="1 2">
    <name type="scientific">Weissella muntiaci</name>
    <dbReference type="NCBI Taxonomy" id="2508881"/>
    <lineage>
        <taxon>Bacteria</taxon>
        <taxon>Bacillati</taxon>
        <taxon>Bacillota</taxon>
        <taxon>Bacilli</taxon>
        <taxon>Lactobacillales</taxon>
        <taxon>Lactobacillaceae</taxon>
        <taxon>Weissella</taxon>
    </lineage>
</organism>
<protein>
    <submittedName>
        <fullName evidence="1">Uncharacterized protein</fullName>
    </submittedName>
</protein>
<keyword evidence="2" id="KW-1185">Reference proteome</keyword>
<accession>A0A6C2CA80</accession>
<dbReference type="RefSeq" id="WP_148621637.1">
    <property type="nucleotide sequence ID" value="NZ_SDGZ01000003.1"/>
</dbReference>
<evidence type="ECO:0000313" key="2">
    <source>
        <dbReference type="Proteomes" id="UP000371977"/>
    </source>
</evidence>
<comment type="caution">
    <text evidence="1">The sequence shown here is derived from an EMBL/GenBank/DDBJ whole genome shotgun (WGS) entry which is preliminary data.</text>
</comment>
<dbReference type="AlphaFoldDB" id="A0A6C2CA80"/>